<proteinExistence type="predicted"/>
<dbReference type="RefSeq" id="WP_244591043.1">
    <property type="nucleotide sequence ID" value="NZ_BEWM01000001.1"/>
</dbReference>
<feature type="compositionally biased region" description="Basic and acidic residues" evidence="1">
    <location>
        <begin position="108"/>
        <end position="123"/>
    </location>
</feature>
<organism evidence="2 3">
    <name type="scientific">Gluconobacter cerinus</name>
    <dbReference type="NCBI Taxonomy" id="38307"/>
    <lineage>
        <taxon>Bacteria</taxon>
        <taxon>Pseudomonadati</taxon>
        <taxon>Pseudomonadota</taxon>
        <taxon>Alphaproteobacteria</taxon>
        <taxon>Acetobacterales</taxon>
        <taxon>Acetobacteraceae</taxon>
        <taxon>Gluconobacter</taxon>
    </lineage>
</organism>
<feature type="region of interest" description="Disordered" evidence="1">
    <location>
        <begin position="94"/>
        <end position="123"/>
    </location>
</feature>
<protein>
    <submittedName>
        <fullName evidence="2">Uncharacterized protein</fullName>
    </submittedName>
</protein>
<dbReference type="Proteomes" id="UP001156614">
    <property type="component" value="Unassembled WGS sequence"/>
</dbReference>
<reference evidence="3" key="1">
    <citation type="journal article" date="2019" name="Int. J. Syst. Evol. Microbiol.">
        <title>The Global Catalogue of Microorganisms (GCM) 10K type strain sequencing project: providing services to taxonomists for standard genome sequencing and annotation.</title>
        <authorList>
            <consortium name="The Broad Institute Genomics Platform"/>
            <consortium name="The Broad Institute Genome Sequencing Center for Infectious Disease"/>
            <person name="Wu L."/>
            <person name="Ma J."/>
        </authorList>
    </citation>
    <scope>NUCLEOTIDE SEQUENCE [LARGE SCALE GENOMIC DNA]</scope>
    <source>
        <strain evidence="3">NBRC 3267</strain>
    </source>
</reference>
<accession>A0AAV5NF26</accession>
<evidence type="ECO:0000313" key="3">
    <source>
        <dbReference type="Proteomes" id="UP001156614"/>
    </source>
</evidence>
<evidence type="ECO:0000313" key="2">
    <source>
        <dbReference type="EMBL" id="GLQ62537.1"/>
    </source>
</evidence>
<sequence>MTLSIPATFDWDNILAMAFLKGLPAEQRGVFHSLMDALKAARDVMFRVGGLAPDDAQVAQMACEHVDVLQRVLPELEFTRFILRGEDGVLYSPHLVERTSDPPLGTRSDPRSRAPRTHDMPGC</sequence>
<gene>
    <name evidence="2" type="ORF">GCM10007867_13820</name>
</gene>
<keyword evidence="3" id="KW-1185">Reference proteome</keyword>
<comment type="caution">
    <text evidence="2">The sequence shown here is derived from an EMBL/GenBank/DDBJ whole genome shotgun (WGS) entry which is preliminary data.</text>
</comment>
<dbReference type="EMBL" id="BSNU01000002">
    <property type="protein sequence ID" value="GLQ62537.1"/>
    <property type="molecule type" value="Genomic_DNA"/>
</dbReference>
<name>A0AAV5NF26_9PROT</name>
<evidence type="ECO:0000256" key="1">
    <source>
        <dbReference type="SAM" id="MobiDB-lite"/>
    </source>
</evidence>
<dbReference type="AlphaFoldDB" id="A0AAV5NF26"/>